<evidence type="ECO:0000313" key="2">
    <source>
        <dbReference type="EMBL" id="VFS52881.1"/>
    </source>
</evidence>
<reference evidence="3" key="1">
    <citation type="submission" date="2017-09" db="EMBL/GenBank/DDBJ databases">
        <title>FDA dAtabase for Regulatory Grade micrObial Sequences (FDA-ARGOS): Supporting development and validation of Infectious Disease Dx tests.</title>
        <authorList>
            <person name="Minogue T."/>
            <person name="Wolcott M."/>
            <person name="Wasieloski L."/>
            <person name="Aguilar W."/>
            <person name="Moore D."/>
            <person name="Tallon L."/>
            <person name="Sadzewicz L."/>
            <person name="Ott S."/>
            <person name="Zhao X."/>
            <person name="Nagaraj S."/>
            <person name="Vavikolanu K."/>
            <person name="Aluvathingal J."/>
            <person name="Nadendla S."/>
            <person name="Sichtig H."/>
        </authorList>
    </citation>
    <scope>NUCLEOTIDE SEQUENCE [LARGE SCALE GENOMIC DNA]</scope>
    <source>
        <strain evidence="3">FDAARGOS_387</strain>
    </source>
</reference>
<accession>A0A2C6DKV9</accession>
<sequence length="121" mass="14406">MDYQFDNNELRAKLLVEKYQFQFKEEHRAEVKMHLKNEIDDYQSGSSEYLRFLCGYLFCIGHKEDLALITMAKKSINMDVGTMIDSQWLSSLENDGAEDEYTRSRAAIIDEFIRYYTHYFS</sequence>
<gene>
    <name evidence="1" type="ORF">CRN84_22365</name>
    <name evidence="2" type="ORF">NCTC12282_06089</name>
</gene>
<dbReference type="Proteomes" id="UP000373449">
    <property type="component" value="Unassembled WGS sequence"/>
</dbReference>
<dbReference type="EMBL" id="CAADJA010000002">
    <property type="protein sequence ID" value="VFS52881.1"/>
    <property type="molecule type" value="Genomic_DNA"/>
</dbReference>
<reference evidence="2 4" key="3">
    <citation type="submission" date="2019-03" db="EMBL/GenBank/DDBJ databases">
        <authorList>
            <consortium name="Pathogen Informatics"/>
        </authorList>
    </citation>
    <scope>NUCLEOTIDE SEQUENCE [LARGE SCALE GENOMIC DNA]</scope>
    <source>
        <strain evidence="2 4">NCTC12282</strain>
    </source>
</reference>
<dbReference type="AlphaFoldDB" id="A0A2C6DKV9"/>
<dbReference type="OrthoDB" id="1912881at2"/>
<protein>
    <submittedName>
        <fullName evidence="1">Uncharacterized protein</fullName>
    </submittedName>
</protein>
<dbReference type="EMBL" id="PDDX01000001">
    <property type="protein sequence ID" value="PHI31866.1"/>
    <property type="molecule type" value="Genomic_DNA"/>
</dbReference>
<keyword evidence="3" id="KW-1185">Reference proteome</keyword>
<dbReference type="Proteomes" id="UP000224974">
    <property type="component" value="Unassembled WGS sequence"/>
</dbReference>
<evidence type="ECO:0000313" key="4">
    <source>
        <dbReference type="Proteomes" id="UP000373449"/>
    </source>
</evidence>
<dbReference type="RefSeq" id="WP_036017071.1">
    <property type="nucleotide sequence ID" value="NZ_CAADJA010000002.1"/>
</dbReference>
<name>A0A2C6DKV9_9GAMM</name>
<organism evidence="1 3">
    <name type="scientific">Budvicia aquatica</name>
    <dbReference type="NCBI Taxonomy" id="82979"/>
    <lineage>
        <taxon>Bacteria</taxon>
        <taxon>Pseudomonadati</taxon>
        <taxon>Pseudomonadota</taxon>
        <taxon>Gammaproteobacteria</taxon>
        <taxon>Enterobacterales</taxon>
        <taxon>Budviciaceae</taxon>
        <taxon>Budvicia</taxon>
    </lineage>
</organism>
<evidence type="ECO:0000313" key="3">
    <source>
        <dbReference type="Proteomes" id="UP000224974"/>
    </source>
</evidence>
<reference evidence="1" key="2">
    <citation type="submission" date="2017-09" db="EMBL/GenBank/DDBJ databases">
        <title>FDA dAtabase for Regulatory Grade micrObial Sequences (FDA-ARGOS): Supporting development and validation of Infectious Disease Dx tests.</title>
        <authorList>
            <person name="Minogue T."/>
            <person name="Wolcott M."/>
            <person name="Wasieloski L."/>
            <person name="Aguilar W."/>
            <person name="Moore D."/>
            <person name="Tallon L.J."/>
            <person name="Sadzewicz L."/>
            <person name="Ott S."/>
            <person name="Zhao X."/>
            <person name="Nagaraj S."/>
            <person name="Vavikolanu K."/>
            <person name="Aluvathingal J."/>
            <person name="Nadendla S."/>
            <person name="Sichtig H."/>
        </authorList>
    </citation>
    <scope>NUCLEOTIDE SEQUENCE</scope>
    <source>
        <strain evidence="1">FDAARGOS_387</strain>
    </source>
</reference>
<evidence type="ECO:0000313" key="1">
    <source>
        <dbReference type="EMBL" id="PHI31866.1"/>
    </source>
</evidence>
<proteinExistence type="predicted"/>